<dbReference type="InParanoid" id="F6SY22"/>
<accession>F6SY22</accession>
<name>F6SY22_CIOIN</name>
<evidence type="ECO:0000313" key="3">
    <source>
        <dbReference type="Proteomes" id="UP000008144"/>
    </source>
</evidence>
<dbReference type="GO" id="GO:0060271">
    <property type="term" value="P:cilium assembly"/>
    <property type="evidence" value="ECO:0000318"/>
    <property type="project" value="GO_Central"/>
</dbReference>
<feature type="compositionally biased region" description="Basic and acidic residues" evidence="1">
    <location>
        <begin position="297"/>
        <end position="307"/>
    </location>
</feature>
<dbReference type="Gene3D" id="2.80.10.50">
    <property type="match status" value="1"/>
</dbReference>
<proteinExistence type="predicted"/>
<dbReference type="InterPro" id="IPR055325">
    <property type="entry name" value="CF161"/>
</dbReference>
<dbReference type="InterPro" id="IPR036300">
    <property type="entry name" value="MIR_dom_sf"/>
</dbReference>
<reference evidence="2" key="3">
    <citation type="submission" date="2025-09" db="UniProtKB">
        <authorList>
            <consortium name="Ensembl"/>
        </authorList>
    </citation>
    <scope>IDENTIFICATION</scope>
</reference>
<dbReference type="Ensembl" id="ENSCINT00000026570.2">
    <property type="protein sequence ID" value="ENSCINP00000026324.2"/>
    <property type="gene ID" value="ENSCING00000014603.2"/>
</dbReference>
<reference evidence="2" key="2">
    <citation type="submission" date="2025-08" db="UniProtKB">
        <authorList>
            <consortium name="Ensembl"/>
        </authorList>
    </citation>
    <scope>IDENTIFICATION</scope>
</reference>
<protein>
    <recommendedName>
        <fullName evidence="4">Cilia- and flagella-associated protein 161</fullName>
    </recommendedName>
</protein>
<dbReference type="PANTHER" id="PTHR24274:SF1">
    <property type="entry name" value="CILIA- AND FLAGELLA-ASSOCIATED PROTEIN 161"/>
    <property type="match status" value="1"/>
</dbReference>
<dbReference type="AlphaFoldDB" id="F6SY22"/>
<keyword evidence="3" id="KW-1185">Reference proteome</keyword>
<evidence type="ECO:0000313" key="2">
    <source>
        <dbReference type="Ensembl" id="ENSCINP00000026324.2"/>
    </source>
</evidence>
<feature type="region of interest" description="Disordered" evidence="1">
    <location>
        <begin position="268"/>
        <end position="307"/>
    </location>
</feature>
<dbReference type="GeneTree" id="ENSGT00390000018488"/>
<evidence type="ECO:0000256" key="1">
    <source>
        <dbReference type="SAM" id="MobiDB-lite"/>
    </source>
</evidence>
<dbReference type="STRING" id="7719.ENSCINP00000026324"/>
<evidence type="ECO:0008006" key="4">
    <source>
        <dbReference type="Google" id="ProtNLM"/>
    </source>
</evidence>
<dbReference type="Pfam" id="PF24569">
    <property type="entry name" value="CFAP161"/>
    <property type="match status" value="1"/>
</dbReference>
<dbReference type="PANTHER" id="PTHR24274">
    <property type="entry name" value="CILIA- AND FLAGELLA-ASSOCIATED PROTEIN 161"/>
    <property type="match status" value="1"/>
</dbReference>
<sequence length="307" mass="33982">MSVRTYNPSVRVGNWNEDICLEEDLLKDFLGKKEKGELLIQKSHNLMHNILKKSELTVTTDGFVHFGDVVMLVNPGQETVPLSLQQIEPPRPATSLSINIDEHKMHTACQVEGPCNVSASKMLNPSARNSFVITSVDGSENGSPLKFGQPFAISTTGGYAGNEMLKLFSDHARFNLSAKKSRQQIVQLVDEVNYLSTWQVLAYHPQHRLEFEGRPVPGNCKIVVSHNKTGQALSTPDECGLKTPFGREFEVSAHTVLDTHKAEKDNNHWVFVSGNPSDDVTTHFDRPEPQPSGAPKSAEEPTSEDKP</sequence>
<dbReference type="Proteomes" id="UP000008144">
    <property type="component" value="Unassembled WGS sequence"/>
</dbReference>
<dbReference type="SUPFAM" id="SSF82109">
    <property type="entry name" value="MIR domain"/>
    <property type="match status" value="1"/>
</dbReference>
<dbReference type="GO" id="GO:0031514">
    <property type="term" value="C:motile cilium"/>
    <property type="evidence" value="ECO:0000318"/>
    <property type="project" value="GO_Central"/>
</dbReference>
<reference evidence="3" key="1">
    <citation type="journal article" date="2002" name="Science">
        <title>The draft genome of Ciona intestinalis: insights into chordate and vertebrate origins.</title>
        <authorList>
            <person name="Dehal P."/>
            <person name="Satou Y."/>
            <person name="Campbell R.K."/>
            <person name="Chapman J."/>
            <person name="Degnan B."/>
            <person name="De Tomaso A."/>
            <person name="Davidson B."/>
            <person name="Di Gregorio A."/>
            <person name="Gelpke M."/>
            <person name="Goodstein D.M."/>
            <person name="Harafuji N."/>
            <person name="Hastings K.E."/>
            <person name="Ho I."/>
            <person name="Hotta K."/>
            <person name="Huang W."/>
            <person name="Kawashima T."/>
            <person name="Lemaire P."/>
            <person name="Martinez D."/>
            <person name="Meinertzhagen I.A."/>
            <person name="Necula S."/>
            <person name="Nonaka M."/>
            <person name="Putnam N."/>
            <person name="Rash S."/>
            <person name="Saiga H."/>
            <person name="Satake M."/>
            <person name="Terry A."/>
            <person name="Yamada L."/>
            <person name="Wang H.G."/>
            <person name="Awazu S."/>
            <person name="Azumi K."/>
            <person name="Boore J."/>
            <person name="Branno M."/>
            <person name="Chin-Bow S."/>
            <person name="DeSantis R."/>
            <person name="Doyle S."/>
            <person name="Francino P."/>
            <person name="Keys D.N."/>
            <person name="Haga S."/>
            <person name="Hayashi H."/>
            <person name="Hino K."/>
            <person name="Imai K.S."/>
            <person name="Inaba K."/>
            <person name="Kano S."/>
            <person name="Kobayashi K."/>
            <person name="Kobayashi M."/>
            <person name="Lee B.I."/>
            <person name="Makabe K.W."/>
            <person name="Manohar C."/>
            <person name="Matassi G."/>
            <person name="Medina M."/>
            <person name="Mochizuki Y."/>
            <person name="Mount S."/>
            <person name="Morishita T."/>
            <person name="Miura S."/>
            <person name="Nakayama A."/>
            <person name="Nishizaka S."/>
            <person name="Nomoto H."/>
            <person name="Ohta F."/>
            <person name="Oishi K."/>
            <person name="Rigoutsos I."/>
            <person name="Sano M."/>
            <person name="Sasaki A."/>
            <person name="Sasakura Y."/>
            <person name="Shoguchi E."/>
            <person name="Shin-i T."/>
            <person name="Spagnuolo A."/>
            <person name="Stainier D."/>
            <person name="Suzuki M.M."/>
            <person name="Tassy O."/>
            <person name="Takatori N."/>
            <person name="Tokuoka M."/>
            <person name="Yagi K."/>
            <person name="Yoshizaki F."/>
            <person name="Wada S."/>
            <person name="Zhang C."/>
            <person name="Hyatt P.D."/>
            <person name="Larimer F."/>
            <person name="Detter C."/>
            <person name="Doggett N."/>
            <person name="Glavina T."/>
            <person name="Hawkins T."/>
            <person name="Richardson P."/>
            <person name="Lucas S."/>
            <person name="Kohara Y."/>
            <person name="Levine M."/>
            <person name="Satoh N."/>
            <person name="Rokhsar D.S."/>
        </authorList>
    </citation>
    <scope>NUCLEOTIDE SEQUENCE [LARGE SCALE GENOMIC DNA]</scope>
</reference>
<organism evidence="2 3">
    <name type="scientific">Ciona intestinalis</name>
    <name type="common">Transparent sea squirt</name>
    <name type="synonym">Ascidia intestinalis</name>
    <dbReference type="NCBI Taxonomy" id="7719"/>
    <lineage>
        <taxon>Eukaryota</taxon>
        <taxon>Metazoa</taxon>
        <taxon>Chordata</taxon>
        <taxon>Tunicata</taxon>
        <taxon>Ascidiacea</taxon>
        <taxon>Phlebobranchia</taxon>
        <taxon>Cionidae</taxon>
        <taxon>Ciona</taxon>
    </lineage>
</organism>
<dbReference type="OMA" id="IIHCKTN"/>